<dbReference type="OrthoDB" id="3795653at2759"/>
<dbReference type="AlphaFoldDB" id="A0A9P9DV34"/>
<dbReference type="EMBL" id="JAGMWT010000007">
    <property type="protein sequence ID" value="KAH7125562.1"/>
    <property type="molecule type" value="Genomic_DNA"/>
</dbReference>
<sequence>MLTYSKKNRMMRIVGDDAAMIKSNLQKLRNVKHLQFVEACSCFCHSPAGASYGLTYLREKVGASAAAFELMDLDGTQFMARIFAIALDAADRAGLQLETVDAQMAHTYGRRIQGKQLHGFNAARLDFPFHEISAGTFEHLSLLRIYVSNPHDTKSNKGRTQLCQRLEGFLLRCTSLKTFGITFGDGIHATKILDKLFSSKALAHIEKLEISNIYTNAPELIELLALVQHLRGIKLRSCCVDDFGFYDILT</sequence>
<keyword evidence="2" id="KW-1185">Reference proteome</keyword>
<proteinExistence type="predicted"/>
<comment type="caution">
    <text evidence="1">The sequence shown here is derived from an EMBL/GenBank/DDBJ whole genome shotgun (WGS) entry which is preliminary data.</text>
</comment>
<evidence type="ECO:0000313" key="2">
    <source>
        <dbReference type="Proteomes" id="UP000700596"/>
    </source>
</evidence>
<accession>A0A9P9DV34</accession>
<evidence type="ECO:0000313" key="1">
    <source>
        <dbReference type="EMBL" id="KAH7125562.1"/>
    </source>
</evidence>
<name>A0A9P9DV34_9PLEO</name>
<gene>
    <name evidence="1" type="ORF">B0J11DRAFT_614921</name>
</gene>
<organism evidence="1 2">
    <name type="scientific">Dendryphion nanum</name>
    <dbReference type="NCBI Taxonomy" id="256645"/>
    <lineage>
        <taxon>Eukaryota</taxon>
        <taxon>Fungi</taxon>
        <taxon>Dikarya</taxon>
        <taxon>Ascomycota</taxon>
        <taxon>Pezizomycotina</taxon>
        <taxon>Dothideomycetes</taxon>
        <taxon>Pleosporomycetidae</taxon>
        <taxon>Pleosporales</taxon>
        <taxon>Torulaceae</taxon>
        <taxon>Dendryphion</taxon>
    </lineage>
</organism>
<dbReference type="Proteomes" id="UP000700596">
    <property type="component" value="Unassembled WGS sequence"/>
</dbReference>
<protein>
    <submittedName>
        <fullName evidence="1">Uncharacterized protein</fullName>
    </submittedName>
</protein>
<reference evidence="1" key="1">
    <citation type="journal article" date="2021" name="Nat. Commun.">
        <title>Genetic determinants of endophytism in the Arabidopsis root mycobiome.</title>
        <authorList>
            <person name="Mesny F."/>
            <person name="Miyauchi S."/>
            <person name="Thiergart T."/>
            <person name="Pickel B."/>
            <person name="Atanasova L."/>
            <person name="Karlsson M."/>
            <person name="Huettel B."/>
            <person name="Barry K.W."/>
            <person name="Haridas S."/>
            <person name="Chen C."/>
            <person name="Bauer D."/>
            <person name="Andreopoulos W."/>
            <person name="Pangilinan J."/>
            <person name="LaButti K."/>
            <person name="Riley R."/>
            <person name="Lipzen A."/>
            <person name="Clum A."/>
            <person name="Drula E."/>
            <person name="Henrissat B."/>
            <person name="Kohler A."/>
            <person name="Grigoriev I.V."/>
            <person name="Martin F.M."/>
            <person name="Hacquard S."/>
        </authorList>
    </citation>
    <scope>NUCLEOTIDE SEQUENCE</scope>
    <source>
        <strain evidence="1">MPI-CAGE-CH-0243</strain>
    </source>
</reference>